<dbReference type="CDD" id="cd00167">
    <property type="entry name" value="SANT"/>
    <property type="match status" value="1"/>
</dbReference>
<dbReference type="SUPFAM" id="SSF46689">
    <property type="entry name" value="Homeodomain-like"/>
    <property type="match status" value="1"/>
</dbReference>
<dbReference type="Gene3D" id="1.10.10.60">
    <property type="entry name" value="Homeodomain-like"/>
    <property type="match status" value="1"/>
</dbReference>
<feature type="region of interest" description="Disordered" evidence="1">
    <location>
        <begin position="179"/>
        <end position="218"/>
    </location>
</feature>
<dbReference type="PROSITE" id="PS51011">
    <property type="entry name" value="ARID"/>
    <property type="match status" value="1"/>
</dbReference>
<dbReference type="PANTHER" id="PTHR46410">
    <property type="entry name" value="AT-RICH INTERACTIVE DOMAIN-CONTAINING PROTEIN 2"/>
    <property type="match status" value="1"/>
</dbReference>
<dbReference type="Proteomes" id="UP001652623">
    <property type="component" value="Chromosome 6"/>
</dbReference>
<feature type="compositionally biased region" description="Basic and acidic residues" evidence="1">
    <location>
        <begin position="205"/>
        <end position="217"/>
    </location>
</feature>
<evidence type="ECO:0000313" key="4">
    <source>
        <dbReference type="RefSeq" id="XP_024935075.2"/>
    </source>
</evidence>
<keyword evidence="3" id="KW-1185">Reference proteome</keyword>
<reference evidence="4" key="1">
    <citation type="submission" date="2025-08" db="UniProtKB">
        <authorList>
            <consortium name="RefSeq"/>
        </authorList>
    </citation>
    <scope>IDENTIFICATION</scope>
    <source>
        <tissue evidence="4">Seedling</tissue>
    </source>
</reference>
<dbReference type="CDD" id="cd16100">
    <property type="entry name" value="ARID"/>
    <property type="match status" value="1"/>
</dbReference>
<proteinExistence type="predicted"/>
<name>A0A6P6GMP4_ZIZJJ</name>
<feature type="domain" description="ARID" evidence="2">
    <location>
        <begin position="45"/>
        <end position="138"/>
    </location>
</feature>
<dbReference type="Pfam" id="PF01388">
    <property type="entry name" value="ARID"/>
    <property type="match status" value="1"/>
</dbReference>
<evidence type="ECO:0000313" key="3">
    <source>
        <dbReference type="Proteomes" id="UP001652623"/>
    </source>
</evidence>
<dbReference type="SMART" id="SM01014">
    <property type="entry name" value="ARID"/>
    <property type="match status" value="1"/>
</dbReference>
<sequence>MAGWSILTSRTVLDCDENVVSCRNNGSCKSVEDGVDDDNCDGYKVRPRCIFDQVLSLFLKEVAEKGVLRPVPAMLGGGQQVDLFKLFRTVRDRGGHDRVSKKKLWASVAKKSGLSLGASAAVKLIYFKYVNELVKWFRGMRKDRSLGNEQYGFDKNVQFLSLELETEFRGLLSNGSVRKGKNGGPIQLESDNEDSYRTSSGFGKYHSDNDEKSRHDDDGDLQILDLNVDKKGKEWKRKRESLSGMLKWLIQTAKRSDDPSIGMIPEPSKWKDHKDNEFWLQAIRVREALFLRRHICSNTEESPLPKKQKMHPSMYEDNMASSHHSTERLRCSERVPNLVKSRLCACCNSRSSSQSKLRSPCKLELGKDPKEEAPAEVDLSVTDTEVSPPKDEPLEKHVSVGPLFQADVPEWTGVVAESDPKWLGMQVWPVDCGAYKSYVETDSIGQGRSDFCGCPLRGSVECVRFHIAEAKMKLKLQLGSVFYHWRFDRMGEEVSLQWTAEEEKRFKDIVRSHNKCFWDDVVKWFPTKTQEKLVSYYFNVFLIQRRSYQNRVTPKNIDSDDDETELGSLSEGFGHDAVKVSGSNSLSCSKNEQCFDFEQT</sequence>
<evidence type="ECO:0000259" key="2">
    <source>
        <dbReference type="PROSITE" id="PS51011"/>
    </source>
</evidence>
<organism evidence="3 4">
    <name type="scientific">Ziziphus jujuba</name>
    <name type="common">Chinese jujube</name>
    <name type="synonym">Ziziphus sativa</name>
    <dbReference type="NCBI Taxonomy" id="326968"/>
    <lineage>
        <taxon>Eukaryota</taxon>
        <taxon>Viridiplantae</taxon>
        <taxon>Streptophyta</taxon>
        <taxon>Embryophyta</taxon>
        <taxon>Tracheophyta</taxon>
        <taxon>Spermatophyta</taxon>
        <taxon>Magnoliopsida</taxon>
        <taxon>eudicotyledons</taxon>
        <taxon>Gunneridae</taxon>
        <taxon>Pentapetalae</taxon>
        <taxon>rosids</taxon>
        <taxon>fabids</taxon>
        <taxon>Rosales</taxon>
        <taxon>Rhamnaceae</taxon>
        <taxon>Paliureae</taxon>
        <taxon>Ziziphus</taxon>
    </lineage>
</organism>
<accession>A0A6P6GMP4</accession>
<dbReference type="InterPro" id="IPR001606">
    <property type="entry name" value="ARID_dom"/>
</dbReference>
<dbReference type="Pfam" id="PF00249">
    <property type="entry name" value="Myb_DNA-binding"/>
    <property type="match status" value="1"/>
</dbReference>
<feature type="region of interest" description="Disordered" evidence="1">
    <location>
        <begin position="365"/>
        <end position="396"/>
    </location>
</feature>
<dbReference type="GeneID" id="107429872"/>
<dbReference type="InterPro" id="IPR001005">
    <property type="entry name" value="SANT/Myb"/>
</dbReference>
<dbReference type="SUPFAM" id="SSF46774">
    <property type="entry name" value="ARID-like"/>
    <property type="match status" value="1"/>
</dbReference>
<dbReference type="PANTHER" id="PTHR46410:SF18">
    <property type="entry name" value="AT-RICH INTERACTIVE DOMAIN-CONTAINING PROTEIN 2"/>
    <property type="match status" value="1"/>
</dbReference>
<dbReference type="SMART" id="SM00501">
    <property type="entry name" value="BRIGHT"/>
    <property type="match status" value="1"/>
</dbReference>
<evidence type="ECO:0000256" key="1">
    <source>
        <dbReference type="SAM" id="MobiDB-lite"/>
    </source>
</evidence>
<dbReference type="Gene3D" id="1.10.150.60">
    <property type="entry name" value="ARID DNA-binding domain"/>
    <property type="match status" value="1"/>
</dbReference>
<dbReference type="InterPro" id="IPR009057">
    <property type="entry name" value="Homeodomain-like_sf"/>
</dbReference>
<dbReference type="RefSeq" id="XP_024935075.2">
    <property type="nucleotide sequence ID" value="XM_025079307.3"/>
</dbReference>
<protein>
    <submittedName>
        <fullName evidence="4">AT-rich interactive domain-containing protein 2</fullName>
    </submittedName>
</protein>
<dbReference type="InterPro" id="IPR036431">
    <property type="entry name" value="ARID_dom_sf"/>
</dbReference>
<gene>
    <name evidence="4" type="primary">LOC107429872</name>
</gene>